<dbReference type="CDD" id="cd12304">
    <property type="entry name" value="RRM_Set1"/>
    <property type="match status" value="1"/>
</dbReference>
<dbReference type="SMART" id="SM00360">
    <property type="entry name" value="RRM"/>
    <property type="match status" value="1"/>
</dbReference>
<keyword evidence="9" id="KW-0804">Transcription</keyword>
<dbReference type="Gene3D" id="3.30.70.330">
    <property type="match status" value="1"/>
</dbReference>
<dbReference type="SMART" id="SM00508">
    <property type="entry name" value="PostSET"/>
    <property type="match status" value="1"/>
</dbReference>
<evidence type="ECO:0000256" key="8">
    <source>
        <dbReference type="ARBA" id="ARBA00023015"/>
    </source>
</evidence>
<feature type="region of interest" description="Disordered" evidence="15">
    <location>
        <begin position="1397"/>
        <end position="1689"/>
    </location>
</feature>
<keyword evidence="21" id="KW-1185">Reference proteome</keyword>
<evidence type="ECO:0000256" key="2">
    <source>
        <dbReference type="ARBA" id="ARBA00012182"/>
    </source>
</evidence>
<feature type="compositionally biased region" description="Polar residues" evidence="15">
    <location>
        <begin position="286"/>
        <end position="296"/>
    </location>
</feature>
<feature type="compositionally biased region" description="Acidic residues" evidence="15">
    <location>
        <begin position="1105"/>
        <end position="1121"/>
    </location>
</feature>
<dbReference type="OMA" id="KMGNIMN"/>
<comment type="catalytic activity">
    <reaction evidence="13">
        <text>N(6),N(6)-dimethyl-L-lysyl(4)-[histone H3] + S-adenosyl-L-methionine = N(6),N(6),N(6)-trimethyl-L-lysyl(4)-[histone H3] + S-adenosyl-L-homocysteine + H(+)</text>
        <dbReference type="Rhea" id="RHEA:60272"/>
        <dbReference type="Rhea" id="RHEA-COMP:15537"/>
        <dbReference type="Rhea" id="RHEA-COMP:15540"/>
        <dbReference type="ChEBI" id="CHEBI:15378"/>
        <dbReference type="ChEBI" id="CHEBI:57856"/>
        <dbReference type="ChEBI" id="CHEBI:59789"/>
        <dbReference type="ChEBI" id="CHEBI:61961"/>
        <dbReference type="ChEBI" id="CHEBI:61976"/>
    </reaction>
</comment>
<keyword evidence="7 14" id="KW-0694">RNA-binding</keyword>
<evidence type="ECO:0000256" key="6">
    <source>
        <dbReference type="ARBA" id="ARBA00022853"/>
    </source>
</evidence>
<feature type="compositionally biased region" description="Low complexity" evidence="15">
    <location>
        <begin position="1628"/>
        <end position="1638"/>
    </location>
</feature>
<feature type="region of interest" description="Disordered" evidence="15">
    <location>
        <begin position="1003"/>
        <end position="1349"/>
    </location>
</feature>
<evidence type="ECO:0000256" key="14">
    <source>
        <dbReference type="PROSITE-ProRule" id="PRU00176"/>
    </source>
</evidence>
<dbReference type="InterPro" id="IPR003616">
    <property type="entry name" value="Post-SET_dom"/>
</dbReference>
<dbReference type="InterPro" id="IPR001214">
    <property type="entry name" value="SET_dom"/>
</dbReference>
<dbReference type="GO" id="GO:0003723">
    <property type="term" value="F:RNA binding"/>
    <property type="evidence" value="ECO:0007669"/>
    <property type="project" value="UniProtKB-UniRule"/>
</dbReference>
<feature type="region of interest" description="Disordered" evidence="15">
    <location>
        <begin position="917"/>
        <end position="946"/>
    </location>
</feature>
<dbReference type="GO" id="GO:0032259">
    <property type="term" value="P:methylation"/>
    <property type="evidence" value="ECO:0007669"/>
    <property type="project" value="UniProtKB-KW"/>
</dbReference>
<feature type="compositionally biased region" description="Basic and acidic residues" evidence="15">
    <location>
        <begin position="297"/>
        <end position="308"/>
    </location>
</feature>
<evidence type="ECO:0000256" key="11">
    <source>
        <dbReference type="ARBA" id="ARBA00047571"/>
    </source>
</evidence>
<dbReference type="InterPro" id="IPR046341">
    <property type="entry name" value="SET_dom_sf"/>
</dbReference>
<feature type="compositionally biased region" description="Basic and acidic residues" evidence="15">
    <location>
        <begin position="1530"/>
        <end position="1541"/>
    </location>
</feature>
<keyword evidence="3" id="KW-0489">Methyltransferase</keyword>
<evidence type="ECO:0000256" key="4">
    <source>
        <dbReference type="ARBA" id="ARBA00022679"/>
    </source>
</evidence>
<feature type="compositionally biased region" description="Basic and acidic residues" evidence="15">
    <location>
        <begin position="338"/>
        <end position="405"/>
    </location>
</feature>
<feature type="region of interest" description="Disordered" evidence="15">
    <location>
        <begin position="837"/>
        <end position="864"/>
    </location>
</feature>
<dbReference type="PANTHER" id="PTHR45814">
    <property type="entry name" value="HISTONE-LYSINE N-METHYLTRANSFERASE SETD1"/>
    <property type="match status" value="1"/>
</dbReference>
<feature type="compositionally biased region" description="Pro residues" evidence="15">
    <location>
        <begin position="200"/>
        <end position="213"/>
    </location>
</feature>
<dbReference type="PROSITE" id="PS50280">
    <property type="entry name" value="SET"/>
    <property type="match status" value="1"/>
</dbReference>
<feature type="compositionally biased region" description="Pro residues" evidence="15">
    <location>
        <begin position="228"/>
        <end position="237"/>
    </location>
</feature>
<dbReference type="Pfam" id="PF00076">
    <property type="entry name" value="RRM_1"/>
    <property type="match status" value="1"/>
</dbReference>
<evidence type="ECO:0000256" key="13">
    <source>
        <dbReference type="ARBA" id="ARBA00049129"/>
    </source>
</evidence>
<feature type="compositionally biased region" description="Pro residues" evidence="15">
    <location>
        <begin position="477"/>
        <end position="489"/>
    </location>
</feature>
<dbReference type="VEuPathDB" id="VectorBase:ASIS019895"/>
<evidence type="ECO:0000259" key="18">
    <source>
        <dbReference type="PROSITE" id="PS50868"/>
    </source>
</evidence>
<dbReference type="InterPro" id="IPR000504">
    <property type="entry name" value="RRM_dom"/>
</dbReference>
<feature type="compositionally biased region" description="Low complexity" evidence="15">
    <location>
        <begin position="1041"/>
        <end position="1064"/>
    </location>
</feature>
<proteinExistence type="predicted"/>
<organism evidence="19">
    <name type="scientific">Anopheles sinensis</name>
    <name type="common">Mosquito</name>
    <dbReference type="NCBI Taxonomy" id="74873"/>
    <lineage>
        <taxon>Eukaryota</taxon>
        <taxon>Metazoa</taxon>
        <taxon>Ecdysozoa</taxon>
        <taxon>Arthropoda</taxon>
        <taxon>Hexapoda</taxon>
        <taxon>Insecta</taxon>
        <taxon>Pterygota</taxon>
        <taxon>Neoptera</taxon>
        <taxon>Endopterygota</taxon>
        <taxon>Diptera</taxon>
        <taxon>Nematocera</taxon>
        <taxon>Culicoidea</taxon>
        <taxon>Culicidae</taxon>
        <taxon>Anophelinae</taxon>
        <taxon>Anopheles</taxon>
    </lineage>
</organism>
<evidence type="ECO:0000256" key="1">
    <source>
        <dbReference type="ARBA" id="ARBA00004123"/>
    </source>
</evidence>
<dbReference type="Pfam" id="PF11764">
    <property type="entry name" value="N-SET"/>
    <property type="match status" value="1"/>
</dbReference>
<feature type="domain" description="RRM" evidence="16">
    <location>
        <begin position="104"/>
        <end position="177"/>
    </location>
</feature>
<feature type="compositionally biased region" description="Basic and acidic residues" evidence="15">
    <location>
        <begin position="675"/>
        <end position="693"/>
    </location>
</feature>
<feature type="region of interest" description="Disordered" evidence="15">
    <location>
        <begin position="597"/>
        <end position="773"/>
    </location>
</feature>
<feature type="compositionally biased region" description="Polar residues" evidence="15">
    <location>
        <begin position="1542"/>
        <end position="1553"/>
    </location>
</feature>
<keyword evidence="10" id="KW-0539">Nucleus</keyword>
<comment type="catalytic activity">
    <reaction evidence="12">
        <text>N(6)-methyl-L-lysyl(4)-[histone H3] + S-adenosyl-L-methionine = N(6),N(6)-dimethyl-L-lysyl(4)-[histone H3] + S-adenosyl-L-homocysteine + H(+)</text>
        <dbReference type="Rhea" id="RHEA:60268"/>
        <dbReference type="Rhea" id="RHEA-COMP:15540"/>
        <dbReference type="Rhea" id="RHEA-COMP:15543"/>
        <dbReference type="ChEBI" id="CHEBI:15378"/>
        <dbReference type="ChEBI" id="CHEBI:57856"/>
        <dbReference type="ChEBI" id="CHEBI:59789"/>
        <dbReference type="ChEBI" id="CHEBI:61929"/>
        <dbReference type="ChEBI" id="CHEBI:61976"/>
    </reaction>
</comment>
<evidence type="ECO:0000256" key="7">
    <source>
        <dbReference type="ARBA" id="ARBA00022884"/>
    </source>
</evidence>
<evidence type="ECO:0000256" key="12">
    <source>
        <dbReference type="ARBA" id="ARBA00047583"/>
    </source>
</evidence>
<feature type="compositionally biased region" description="Acidic residues" evidence="15">
    <location>
        <begin position="699"/>
        <end position="713"/>
    </location>
</feature>
<keyword evidence="8" id="KW-0805">Transcription regulation</keyword>
<feature type="compositionally biased region" description="Low complexity" evidence="15">
    <location>
        <begin position="1587"/>
        <end position="1608"/>
    </location>
</feature>
<dbReference type="SUPFAM" id="SSF82199">
    <property type="entry name" value="SET domain"/>
    <property type="match status" value="1"/>
</dbReference>
<feature type="compositionally biased region" description="Basic and acidic residues" evidence="15">
    <location>
        <begin position="847"/>
        <end position="864"/>
    </location>
</feature>
<dbReference type="SMART" id="SM00317">
    <property type="entry name" value="SET"/>
    <property type="match status" value="1"/>
</dbReference>
<evidence type="ECO:0000256" key="10">
    <source>
        <dbReference type="ARBA" id="ARBA00023242"/>
    </source>
</evidence>
<evidence type="ECO:0000313" key="19">
    <source>
        <dbReference type="EMBL" id="KFB35238.1"/>
    </source>
</evidence>
<keyword evidence="4" id="KW-0808">Transferase</keyword>
<feature type="domain" description="SET" evidence="17">
    <location>
        <begin position="1885"/>
        <end position="2002"/>
    </location>
</feature>
<dbReference type="InterPro" id="IPR012677">
    <property type="entry name" value="Nucleotide-bd_a/b_plait_sf"/>
</dbReference>
<evidence type="ECO:0000313" key="20">
    <source>
        <dbReference type="EnsemblMetazoa" id="ASIC001380-PA"/>
    </source>
</evidence>
<name>A0A084VB94_ANOSI</name>
<feature type="compositionally biased region" description="Pro residues" evidence="15">
    <location>
        <begin position="736"/>
        <end position="765"/>
    </location>
</feature>
<feature type="compositionally biased region" description="Basic and acidic residues" evidence="15">
    <location>
        <begin position="1019"/>
        <end position="1040"/>
    </location>
</feature>
<dbReference type="STRING" id="74873.A0A084VB94"/>
<dbReference type="GO" id="GO:0048188">
    <property type="term" value="C:Set1C/COMPASS complex"/>
    <property type="evidence" value="ECO:0007669"/>
    <property type="project" value="InterPro"/>
</dbReference>
<dbReference type="InterPro" id="IPR035979">
    <property type="entry name" value="RBD_domain_sf"/>
</dbReference>
<reference evidence="19 21" key="1">
    <citation type="journal article" date="2014" name="BMC Genomics">
        <title>Genome sequence of Anopheles sinensis provides insight into genetics basis of mosquito competence for malaria parasites.</title>
        <authorList>
            <person name="Zhou D."/>
            <person name="Zhang D."/>
            <person name="Ding G."/>
            <person name="Shi L."/>
            <person name="Hou Q."/>
            <person name="Ye Y."/>
            <person name="Xu Y."/>
            <person name="Zhou H."/>
            <person name="Xiong C."/>
            <person name="Li S."/>
            <person name="Yu J."/>
            <person name="Hong S."/>
            <person name="Yu X."/>
            <person name="Zou P."/>
            <person name="Chen C."/>
            <person name="Chang X."/>
            <person name="Wang W."/>
            <person name="Lv Y."/>
            <person name="Sun Y."/>
            <person name="Ma L."/>
            <person name="Shen B."/>
            <person name="Zhu C."/>
        </authorList>
    </citation>
    <scope>NUCLEOTIDE SEQUENCE [LARGE SCALE GENOMIC DNA]</scope>
</reference>
<feature type="compositionally biased region" description="Low complexity" evidence="15">
    <location>
        <begin position="563"/>
        <end position="575"/>
    </location>
</feature>
<dbReference type="EMBL" id="ATLV01006108">
    <property type="status" value="NOT_ANNOTATED_CDS"/>
    <property type="molecule type" value="Genomic_DNA"/>
</dbReference>
<feature type="compositionally biased region" description="Polar residues" evidence="15">
    <location>
        <begin position="1317"/>
        <end position="1327"/>
    </location>
</feature>
<evidence type="ECO:0000256" key="3">
    <source>
        <dbReference type="ARBA" id="ARBA00022603"/>
    </source>
</evidence>
<feature type="compositionally biased region" description="Low complexity" evidence="15">
    <location>
        <begin position="435"/>
        <end position="456"/>
    </location>
</feature>
<gene>
    <name evidence="19" type="ORF">ZHAS_00001380</name>
</gene>
<dbReference type="Gene3D" id="2.170.270.10">
    <property type="entry name" value="SET domain"/>
    <property type="match status" value="1"/>
</dbReference>
<comment type="subcellular location">
    <subcellularLocation>
        <location evidence="1">Nucleus</location>
    </subcellularLocation>
</comment>
<feature type="compositionally biased region" description="Low complexity" evidence="15">
    <location>
        <begin position="1072"/>
        <end position="1083"/>
    </location>
</feature>
<evidence type="ECO:0000256" key="9">
    <source>
        <dbReference type="ARBA" id="ARBA00023163"/>
    </source>
</evidence>
<evidence type="ECO:0000259" key="16">
    <source>
        <dbReference type="PROSITE" id="PS50102"/>
    </source>
</evidence>
<dbReference type="PROSITE" id="PS50102">
    <property type="entry name" value="RRM"/>
    <property type="match status" value="1"/>
</dbReference>
<keyword evidence="6" id="KW-0156">Chromatin regulator</keyword>
<dbReference type="OrthoDB" id="308383at2759"/>
<dbReference type="EMBL" id="KE524339">
    <property type="protein sequence ID" value="KFB35238.1"/>
    <property type="molecule type" value="Genomic_DNA"/>
</dbReference>
<dbReference type="PANTHER" id="PTHR45814:SF2">
    <property type="entry name" value="HISTONE-LYSINE N-METHYLTRANSFERASE SETD1"/>
    <property type="match status" value="1"/>
</dbReference>
<reference evidence="20" key="2">
    <citation type="submission" date="2020-05" db="UniProtKB">
        <authorList>
            <consortium name="EnsemblMetazoa"/>
        </authorList>
    </citation>
    <scope>IDENTIFICATION</scope>
</reference>
<feature type="compositionally biased region" description="Low complexity" evidence="15">
    <location>
        <begin position="1299"/>
        <end position="1316"/>
    </location>
</feature>
<keyword evidence="5" id="KW-0949">S-adenosyl-L-methionine</keyword>
<feature type="region of interest" description="Disordered" evidence="15">
    <location>
        <begin position="1771"/>
        <end position="1799"/>
    </location>
</feature>
<dbReference type="InterPro" id="IPR037841">
    <property type="entry name" value="SET_SETD1A/B"/>
</dbReference>
<dbReference type="SMART" id="SM01291">
    <property type="entry name" value="N-SET"/>
    <property type="match status" value="1"/>
</dbReference>
<evidence type="ECO:0000313" key="21">
    <source>
        <dbReference type="Proteomes" id="UP000030765"/>
    </source>
</evidence>
<evidence type="ECO:0000256" key="5">
    <source>
        <dbReference type="ARBA" id="ARBA00022691"/>
    </source>
</evidence>
<feature type="compositionally biased region" description="Basic residues" evidence="15">
    <location>
        <begin position="328"/>
        <end position="337"/>
    </location>
</feature>
<evidence type="ECO:0000259" key="17">
    <source>
        <dbReference type="PROSITE" id="PS50280"/>
    </source>
</evidence>
<dbReference type="VEuPathDB" id="VectorBase:ASIC001380"/>
<feature type="compositionally biased region" description="Pro residues" evidence="15">
    <location>
        <begin position="651"/>
        <end position="666"/>
    </location>
</feature>
<dbReference type="GO" id="GO:0140999">
    <property type="term" value="F:histone H3K4 trimethyltransferase activity"/>
    <property type="evidence" value="ECO:0007669"/>
    <property type="project" value="UniProtKB-EC"/>
</dbReference>
<dbReference type="FunFam" id="2.170.270.10:FF:000010">
    <property type="entry name" value="Histone-lysine N-methyltransferase"/>
    <property type="match status" value="1"/>
</dbReference>
<dbReference type="SUPFAM" id="SSF54928">
    <property type="entry name" value="RNA-binding domain, RBD"/>
    <property type="match status" value="1"/>
</dbReference>
<dbReference type="Proteomes" id="UP000030765">
    <property type="component" value="Unassembled WGS sequence"/>
</dbReference>
<protein>
    <recommendedName>
        <fullName evidence="2">[histone H3]-lysine(4) N-trimethyltransferase</fullName>
        <ecNumber evidence="2">2.1.1.354</ecNumber>
    </recommendedName>
</protein>
<feature type="compositionally biased region" description="Low complexity" evidence="15">
    <location>
        <begin position="1564"/>
        <end position="1578"/>
    </location>
</feature>
<dbReference type="Pfam" id="PF00856">
    <property type="entry name" value="SET"/>
    <property type="match status" value="1"/>
</dbReference>
<dbReference type="CDD" id="cd19169">
    <property type="entry name" value="SET_SETD1"/>
    <property type="match status" value="1"/>
</dbReference>
<evidence type="ECO:0000256" key="15">
    <source>
        <dbReference type="SAM" id="MobiDB-lite"/>
    </source>
</evidence>
<dbReference type="PROSITE" id="PS50868">
    <property type="entry name" value="POST_SET"/>
    <property type="match status" value="1"/>
</dbReference>
<dbReference type="InterPro" id="IPR044570">
    <property type="entry name" value="Set1-like"/>
</dbReference>
<comment type="catalytic activity">
    <reaction evidence="11">
        <text>L-lysyl(4)-[histone H3] + 3 S-adenosyl-L-methionine = N(6),N(6),N(6)-trimethyl-L-lysyl(4)-[histone H3] + 3 S-adenosyl-L-homocysteine + 3 H(+)</text>
        <dbReference type="Rhea" id="RHEA:60260"/>
        <dbReference type="Rhea" id="RHEA-COMP:15537"/>
        <dbReference type="Rhea" id="RHEA-COMP:15547"/>
        <dbReference type="ChEBI" id="CHEBI:15378"/>
        <dbReference type="ChEBI" id="CHEBI:29969"/>
        <dbReference type="ChEBI" id="CHEBI:57856"/>
        <dbReference type="ChEBI" id="CHEBI:59789"/>
        <dbReference type="ChEBI" id="CHEBI:61961"/>
        <dbReference type="EC" id="2.1.1.354"/>
    </reaction>
</comment>
<feature type="compositionally biased region" description="Basic and acidic residues" evidence="15">
    <location>
        <begin position="1669"/>
        <end position="1689"/>
    </location>
</feature>
<dbReference type="EnsemblMetazoa" id="ASIC001380-RA">
    <property type="protein sequence ID" value="ASIC001380-PA"/>
    <property type="gene ID" value="ASIC001380"/>
</dbReference>
<feature type="domain" description="Post-SET" evidence="18">
    <location>
        <begin position="2008"/>
        <end position="2024"/>
    </location>
</feature>
<dbReference type="InterPro" id="IPR024657">
    <property type="entry name" value="COMPASS_Set1_N-SET"/>
</dbReference>
<feature type="compositionally biased region" description="Pro residues" evidence="15">
    <location>
        <begin position="498"/>
        <end position="507"/>
    </location>
</feature>
<sequence length="2024" mass="219750">MNGTMEGGAMPSAPLTPGSAAALNSLSLQKAARNFKLLVDPFLHRGAAAKVYRYDGIVPGDPSHPPVIPRDPRSRRIRSRGEPLDIPVPRFKIDQHYVGEPPAIEITITNLNDNIDKPFLSEMLTKCGTYTELYIYYHPVSNKHLGLARIVFENVRSARLCVEKFNGTSVMGKVLNVFKDAFGEHCKRLLEEKTSEKKPPPPAQQQPPAPPLPTSVGASNHHHHLGTKPPPPPPPSIPESRAQALKPMQYRKAPPEPNTPEPWDKKAHGATLGDDTELWDADLSGSAGNSQDSTYYSKEKTATRSHYDDWEDESRSAGTKHYEERADRKHHHHHHKGGDRLRGERDREKDRDHRYHERDRDRDRDSYREREWDQRRHRDRDRPRERDRDRMRDHEYREREWDSKKIRGKGYREPWYGEPGDGGYAGSSGRYEGGYDYYPSSSSYAGVSDYGTYGYPPGEGGSFGAPPPPSSSKWGAPQPPPLPPPPPPEELWDEPVKKAPPVPPPNPSGSNSSRTIMDDGELWDTEAAPSSTGSKALTSQPPAPPLPTSSTSTSDDPSKPMKLATTATDDDSGSTLDLDTRIALLFKEKTFGAASFLQLSDDEEEENRKQSEPAPVTEEPPVPATQAAEVVKEEVKEEEPDQPLVDDRRPPSPPKPPPEPALPPPPPEEEPPEPFETKPVKREPKLEVFKEEGASDISSSDDEILAKDEEDDYEKPSTSVLEGSEDSKTGILLQPAAPPPPPLPSDPAPPAPPPPSEPPVEPPGGAPAGGSFSYLYPTGPGGYYNYGQQQAAAAAGTSSGSGYYHHGGYPTGFPGAPLFNAYGIPGAATGMYYHPSGSGKKGSGAFDDGHHDHALGSSAKDYRGSRGAKRNQYEIVIDSVVDRVVAELKQILKKDFNKKMIENTAFKKYEAWWDEEERKSKLGEGGKTGAGGMVEPTSSSSSSLSGLAGIGGGAMATTIGAAAIKLDKAPDINQLLSQSYDNLDSNSGGFVGLGLRATIPKMPSFRRIRKQPSPVPQDEDSRKSDQEDMVVRGSDSEKESSSGLTSTSTSASTAAARSPSKGASAEGGSGASGAPSVSGVAGVLRSTSRTSDKRMPSVSSFTSSSEEEDEDSSATDSDDSLESGSLSDADVVVGYSAKRARERRERENRIYSDSDSDGGGIVVKHRPPGASGSPGLGSSGRRLKESGSKVGKIYSDSDSDELVSSSPRKRERLPSVSTEKRRSRTRSSSPVDKKPPRGVIDPSQLPRLSLQELHEDFSPSSGDDMLLREDDDDDTTSCRPPPTPGRRESSPPVPAEGGTASTATNNNNNHNKTDATSQPNHSSSSYGIVSDRIYSDSDEEREYQEKRRRKAEYLQQVEQEYQEELEKLAKEKATRKTAGEKSAAAAAAVAAAASMAPTVPPSEMATTLDAKAIPPTTLGGERVKSLAFTSSKMSSLEEPHTPNLSQPPPTPGASLGELRKDPLSSMFPMVHGDDASAIEGSQPKSDPSPSPTAGRKRKAGTGGKAPKAPKGARKGAKDGLNGSGSGTATGHHEHGFYEHHQAANQSGTSSNDFFVSDEVRRASKASPASSDGSSSQASQVALDHCYSLPPSASPSSSSPHQQSDSSTPTQNKYAPSTEHRALAHDHGYTNNNNTDGGTEAPPVPIAAAGEEPKRTELAVMQPPPPAAAQKDRERKRPEKRPSDVLVGDRQDAMEAESAALERFVPVPKYRQRDMHSEMAILYDFLTRGIDNEDIRYIRQSYDMMLLDDASSYWLNATHWVDHCTTNRNFEPALLAPSPHSAKRRKKDKAGGGSSLADIKQHRTGCARTEGYYKIDPREKAKYKYHHLKGTAAANHLSNLELAKAVAKMQGISREARSNQRRLLNAFGASTESELLKFNQLKFRKKQLKFAKSAIHDWGLFAMEPIAADEMVIEYVGQMVRPSVADLRETKYEAIGIGSSYLFRIDMETIIDATKCGNLARFINHSCNPNCYAKVITIESEKKIVIYSKQPIGVNEEITYDYKFPLEDEKIPCLCGAPGCRGTLN</sequence>
<feature type="compositionally biased region" description="Basic and acidic residues" evidence="15">
    <location>
        <begin position="1617"/>
        <end position="1627"/>
    </location>
</feature>
<dbReference type="EC" id="2.1.1.354" evidence="2"/>
<feature type="region of interest" description="Disordered" evidence="15">
    <location>
        <begin position="193"/>
        <end position="575"/>
    </location>
</feature>
<feature type="compositionally biased region" description="Basic and acidic residues" evidence="15">
    <location>
        <begin position="1142"/>
        <end position="1152"/>
    </location>
</feature>
<feature type="compositionally biased region" description="Low complexity" evidence="15">
    <location>
        <begin position="937"/>
        <end position="946"/>
    </location>
</feature>
<accession>A0A084VB94</accession>